<dbReference type="Proteomes" id="UP000295794">
    <property type="component" value="Unassembled WGS sequence"/>
</dbReference>
<dbReference type="RefSeq" id="WP_115227447.1">
    <property type="nucleotide sequence ID" value="NZ_CAWOLO010000003.1"/>
</dbReference>
<evidence type="ECO:0000256" key="4">
    <source>
        <dbReference type="ARBA" id="ARBA00022722"/>
    </source>
</evidence>
<dbReference type="Proteomes" id="UP000255108">
    <property type="component" value="Unassembled WGS sequence"/>
</dbReference>
<evidence type="ECO:0000313" key="8">
    <source>
        <dbReference type="EMBL" id="STQ91207.1"/>
    </source>
</evidence>
<evidence type="ECO:0000313" key="10">
    <source>
        <dbReference type="Proteomes" id="UP000255108"/>
    </source>
</evidence>
<protein>
    <submittedName>
        <fullName evidence="8 9">Bacteriophage replication gene A protein</fullName>
    </submittedName>
</protein>
<keyword evidence="11" id="KW-1185">Reference proteome</keyword>
<dbReference type="OrthoDB" id="5568266at2"/>
<evidence type="ECO:0000313" key="9">
    <source>
        <dbReference type="EMBL" id="TCU88722.1"/>
    </source>
</evidence>
<keyword evidence="6" id="KW-0378">Hydrolase</keyword>
<evidence type="ECO:0000256" key="6">
    <source>
        <dbReference type="ARBA" id="ARBA00022801"/>
    </source>
</evidence>
<sequence>MSVYPHTLPHNVRAWQDQNERAWANSRLKSVPAGVRDDAKRKWENIRAGGLGGLPAANEWLRVYADHFAGLPFSVPLEFDDSDLQRLGRERAREFAELVRGAAATRHKQKQRAGLLSRPVALSEIEQQAAIVEQAAIKYRATVRARHLQGAVLRLTDEAWWLRNMRREKKRISEFESISFGRVCKDQQVYISNDSLLEFRAQRKRNAAILANTSAVNDLGQRFTLEDLAAVSVSNPEIRGCELMTRISGFEEIAREVGDCGLFFTLTCPSRFHRMKQDDAGRCYQNNKWDELSPRAAQDYLCKLWARVRAAWHRAGIQTYGFRVAEPHHDGTPHWHMLLFVNRAQRGRMIRIFRRYARKDNKHEPMAWKHRFTVKHIDWNRGSAAGYIAKYICKNLGGAAMHGQDDYESGVEVASSAERVQGWAWAWNIRQFQPIGGPPVGVWRELRKLRGDAEGLIEVAAQAADSGDWMGFCKACEIHQLRIFKVQGEKNQYQETTVVTKGVCIVDFDSGERETVVTRLRVWHLESVVKKSLLIDAVNSAQVLGFCPSRTRVNNCTGSKNDTKNHAGLAVGGGGLGDFDRGGGLFGGIQRKCG</sequence>
<dbReference type="AlphaFoldDB" id="A0A377Q8Q8"/>
<evidence type="ECO:0000313" key="11">
    <source>
        <dbReference type="Proteomes" id="UP000295794"/>
    </source>
</evidence>
<dbReference type="EMBL" id="SMBT01000003">
    <property type="protein sequence ID" value="TCU88722.1"/>
    <property type="molecule type" value="Genomic_DNA"/>
</dbReference>
<keyword evidence="5" id="KW-0255">Endonuclease</keyword>
<evidence type="ECO:0000259" key="7">
    <source>
        <dbReference type="Pfam" id="PF05840"/>
    </source>
</evidence>
<reference evidence="8 10" key="1">
    <citation type="submission" date="2018-06" db="EMBL/GenBank/DDBJ databases">
        <authorList>
            <consortium name="Pathogen Informatics"/>
            <person name="Doyle S."/>
        </authorList>
    </citation>
    <scope>NUCLEOTIDE SEQUENCE [LARGE SCALE GENOMIC DNA]</scope>
    <source>
        <strain evidence="8 10">NCTC11159</strain>
    </source>
</reference>
<evidence type="ECO:0000256" key="5">
    <source>
        <dbReference type="ARBA" id="ARBA00022759"/>
    </source>
</evidence>
<keyword evidence="4" id="KW-0540">Nuclease</keyword>
<dbReference type="Pfam" id="PF05840">
    <property type="entry name" value="Phage_GPA"/>
    <property type="match status" value="1"/>
</dbReference>
<evidence type="ECO:0000256" key="3">
    <source>
        <dbReference type="ARBA" id="ARBA00022705"/>
    </source>
</evidence>
<evidence type="ECO:0000256" key="2">
    <source>
        <dbReference type="ARBA" id="ARBA00009260"/>
    </source>
</evidence>
<evidence type="ECO:0000256" key="1">
    <source>
        <dbReference type="ARBA" id="ARBA00003293"/>
    </source>
</evidence>
<proteinExistence type="inferred from homology"/>
<dbReference type="GO" id="GO:0006260">
    <property type="term" value="P:DNA replication"/>
    <property type="evidence" value="ECO:0007669"/>
    <property type="project" value="UniProtKB-KW"/>
</dbReference>
<dbReference type="InterPro" id="IPR008766">
    <property type="entry name" value="Replication_gene_A-like"/>
</dbReference>
<organism evidence="8 10">
    <name type="scientific">Iodobacter fluviatilis</name>
    <dbReference type="NCBI Taxonomy" id="537"/>
    <lineage>
        <taxon>Bacteria</taxon>
        <taxon>Pseudomonadati</taxon>
        <taxon>Pseudomonadota</taxon>
        <taxon>Betaproteobacteria</taxon>
        <taxon>Neisseriales</taxon>
        <taxon>Chitinibacteraceae</taxon>
        <taxon>Iodobacter</taxon>
    </lineage>
</organism>
<comment type="function">
    <text evidence="1">Possible endonuclease which induces a single-strand cut and initiates DNA replication.</text>
</comment>
<dbReference type="EMBL" id="UGHR01000001">
    <property type="protein sequence ID" value="STQ91207.1"/>
    <property type="molecule type" value="Genomic_DNA"/>
</dbReference>
<name>A0A377Q8Q8_9NEIS</name>
<gene>
    <name evidence="9" type="ORF">EV682_103306</name>
    <name evidence="8" type="ORF">NCTC11159_02279</name>
</gene>
<comment type="similarity">
    <text evidence="2">Belongs to the phage GPA family.</text>
</comment>
<feature type="domain" description="Replication gene A protein-like" evidence="7">
    <location>
        <begin position="116"/>
        <end position="397"/>
    </location>
</feature>
<reference evidence="9 11" key="2">
    <citation type="submission" date="2019-03" db="EMBL/GenBank/DDBJ databases">
        <title>Genomic Encyclopedia of Type Strains, Phase IV (KMG-IV): sequencing the most valuable type-strain genomes for metagenomic binning, comparative biology and taxonomic classification.</title>
        <authorList>
            <person name="Goeker M."/>
        </authorList>
    </citation>
    <scope>NUCLEOTIDE SEQUENCE [LARGE SCALE GENOMIC DNA]</scope>
    <source>
        <strain evidence="9 11">DSM 3764</strain>
    </source>
</reference>
<dbReference type="GO" id="GO:0004519">
    <property type="term" value="F:endonuclease activity"/>
    <property type="evidence" value="ECO:0007669"/>
    <property type="project" value="UniProtKB-KW"/>
</dbReference>
<dbReference type="GO" id="GO:0016787">
    <property type="term" value="F:hydrolase activity"/>
    <property type="evidence" value="ECO:0007669"/>
    <property type="project" value="UniProtKB-KW"/>
</dbReference>
<keyword evidence="3" id="KW-0235">DNA replication</keyword>
<accession>A0A377Q8Q8</accession>